<dbReference type="EMBL" id="JAUZQC010000019">
    <property type="protein sequence ID" value="KAK5853541.1"/>
    <property type="molecule type" value="Genomic_DNA"/>
</dbReference>
<protein>
    <submittedName>
        <fullName evidence="2">Uncharacterized protein</fullName>
    </submittedName>
</protein>
<organism evidence="2 3">
    <name type="scientific">Eleginops maclovinus</name>
    <name type="common">Patagonian blennie</name>
    <name type="synonym">Eleginus maclovinus</name>
    <dbReference type="NCBI Taxonomy" id="56733"/>
    <lineage>
        <taxon>Eukaryota</taxon>
        <taxon>Metazoa</taxon>
        <taxon>Chordata</taxon>
        <taxon>Craniata</taxon>
        <taxon>Vertebrata</taxon>
        <taxon>Euteleostomi</taxon>
        <taxon>Actinopterygii</taxon>
        <taxon>Neopterygii</taxon>
        <taxon>Teleostei</taxon>
        <taxon>Neoteleostei</taxon>
        <taxon>Acanthomorphata</taxon>
        <taxon>Eupercaria</taxon>
        <taxon>Perciformes</taxon>
        <taxon>Notothenioidei</taxon>
        <taxon>Eleginopidae</taxon>
        <taxon>Eleginops</taxon>
    </lineage>
</organism>
<gene>
    <name evidence="2" type="ORF">PBY51_014685</name>
</gene>
<accession>A0AAN8A6X6</accession>
<proteinExistence type="predicted"/>
<feature type="region of interest" description="Disordered" evidence="1">
    <location>
        <begin position="32"/>
        <end position="68"/>
    </location>
</feature>
<sequence length="68" mass="7363">MEILDSCGRCSIQSSDSIPHVGIRGKCRIKSAIPQPGRSNQATPFAAATPPPQQVSPVGTSIRRRRHR</sequence>
<evidence type="ECO:0000256" key="1">
    <source>
        <dbReference type="SAM" id="MobiDB-lite"/>
    </source>
</evidence>
<reference evidence="2 3" key="2">
    <citation type="journal article" date="2023" name="Mol. Biol. Evol.">
        <title>Genomics of Secondarily Temperate Adaptation in the Only Non-Antarctic Icefish.</title>
        <authorList>
            <person name="Rivera-Colon A.G."/>
            <person name="Rayamajhi N."/>
            <person name="Minhas B.F."/>
            <person name="Madrigal G."/>
            <person name="Bilyk K.T."/>
            <person name="Yoon V."/>
            <person name="Hune M."/>
            <person name="Gregory S."/>
            <person name="Cheng C.H.C."/>
            <person name="Catchen J.M."/>
        </authorList>
    </citation>
    <scope>NUCLEOTIDE SEQUENCE [LARGE SCALE GENOMIC DNA]</scope>
    <source>
        <strain evidence="2">JMC-PN-2008</strain>
    </source>
</reference>
<evidence type="ECO:0000313" key="3">
    <source>
        <dbReference type="Proteomes" id="UP001346869"/>
    </source>
</evidence>
<keyword evidence="3" id="KW-1185">Reference proteome</keyword>
<dbReference type="Proteomes" id="UP001346869">
    <property type="component" value="Unassembled WGS sequence"/>
</dbReference>
<name>A0AAN8A6X6_ELEMC</name>
<reference evidence="2 3" key="1">
    <citation type="journal article" date="2023" name="Genes (Basel)">
        <title>Chromosome-Level Genome Assembly and Circadian Gene Repertoire of the Patagonia Blennie Eleginops maclovinus-The Closest Ancestral Proxy of Antarctic Cryonotothenioids.</title>
        <authorList>
            <person name="Cheng C.C."/>
            <person name="Rivera-Colon A.G."/>
            <person name="Minhas B.F."/>
            <person name="Wilson L."/>
            <person name="Rayamajhi N."/>
            <person name="Vargas-Chacoff L."/>
            <person name="Catchen J.M."/>
        </authorList>
    </citation>
    <scope>NUCLEOTIDE SEQUENCE [LARGE SCALE GENOMIC DNA]</scope>
    <source>
        <strain evidence="2">JMC-PN-2008</strain>
    </source>
</reference>
<comment type="caution">
    <text evidence="2">The sequence shown here is derived from an EMBL/GenBank/DDBJ whole genome shotgun (WGS) entry which is preliminary data.</text>
</comment>
<evidence type="ECO:0000313" key="2">
    <source>
        <dbReference type="EMBL" id="KAK5853541.1"/>
    </source>
</evidence>
<dbReference type="AlphaFoldDB" id="A0AAN8A6X6"/>